<name>A0A2R6R9R7_ACTCC</name>
<feature type="compositionally biased region" description="Basic and acidic residues" evidence="2">
    <location>
        <begin position="91"/>
        <end position="106"/>
    </location>
</feature>
<dbReference type="InParanoid" id="A0A2R6R9R7"/>
<organism evidence="3 4">
    <name type="scientific">Actinidia chinensis var. chinensis</name>
    <name type="common">Chinese soft-hair kiwi</name>
    <dbReference type="NCBI Taxonomy" id="1590841"/>
    <lineage>
        <taxon>Eukaryota</taxon>
        <taxon>Viridiplantae</taxon>
        <taxon>Streptophyta</taxon>
        <taxon>Embryophyta</taxon>
        <taxon>Tracheophyta</taxon>
        <taxon>Spermatophyta</taxon>
        <taxon>Magnoliopsida</taxon>
        <taxon>eudicotyledons</taxon>
        <taxon>Gunneridae</taxon>
        <taxon>Pentapetalae</taxon>
        <taxon>asterids</taxon>
        <taxon>Ericales</taxon>
        <taxon>Actinidiaceae</taxon>
        <taxon>Actinidia</taxon>
    </lineage>
</organism>
<dbReference type="OMA" id="LESCNGI"/>
<sequence length="150" mass="16767">MANQTQIETLRLEMDCDSDDEELEKLESDVKEMAEKILEYRTTLPDQLKNALASTLAAQRPIFPIRVTDGSEPGSSGNPNPDAGQSGEMHPLAEDQETAKKTQLLREKITRNVSAMPVLLKRMKECISRIDSLEPSNGFVHPAFKRKRAS</sequence>
<evidence type="ECO:0000313" key="3">
    <source>
        <dbReference type="EMBL" id="PSS24297.1"/>
    </source>
</evidence>
<keyword evidence="4" id="KW-1185">Reference proteome</keyword>
<dbReference type="OrthoDB" id="781564at2759"/>
<proteinExistence type="predicted"/>
<dbReference type="FunCoup" id="A0A2R6R9R7">
    <property type="interactions" value="672"/>
</dbReference>
<gene>
    <name evidence="3" type="ORF">CEY00_Acc09126</name>
</gene>
<comment type="caution">
    <text evidence="3">The sequence shown here is derived from an EMBL/GenBank/DDBJ whole genome shotgun (WGS) entry which is preliminary data.</text>
</comment>
<dbReference type="PANTHER" id="PTHR36045">
    <property type="entry name" value="OS04G0558500 PROTEIN"/>
    <property type="match status" value="1"/>
</dbReference>
<dbReference type="STRING" id="1590841.A0A2R6R9R7"/>
<accession>A0A2R6R9R7</accession>
<feature type="region of interest" description="Disordered" evidence="2">
    <location>
        <begin position="64"/>
        <end position="106"/>
    </location>
</feature>
<reference evidence="3 4" key="1">
    <citation type="submission" date="2017-07" db="EMBL/GenBank/DDBJ databases">
        <title>An improved, manually edited Actinidia chinensis var. chinensis (kiwifruit) genome highlights the challenges associated with draft genomes and gene prediction in plants.</title>
        <authorList>
            <person name="Pilkington S."/>
            <person name="Crowhurst R."/>
            <person name="Hilario E."/>
            <person name="Nardozza S."/>
            <person name="Fraser L."/>
            <person name="Peng Y."/>
            <person name="Gunaseelan K."/>
            <person name="Simpson R."/>
            <person name="Tahir J."/>
            <person name="Deroles S."/>
            <person name="Templeton K."/>
            <person name="Luo Z."/>
            <person name="Davy M."/>
            <person name="Cheng C."/>
            <person name="Mcneilage M."/>
            <person name="Scaglione D."/>
            <person name="Liu Y."/>
            <person name="Zhang Q."/>
            <person name="Datson P."/>
            <person name="De Silva N."/>
            <person name="Gardiner S."/>
            <person name="Bassett H."/>
            <person name="Chagne D."/>
            <person name="Mccallum J."/>
            <person name="Dzierzon H."/>
            <person name="Deng C."/>
            <person name="Wang Y.-Y."/>
            <person name="Barron N."/>
            <person name="Manako K."/>
            <person name="Bowen J."/>
            <person name="Foster T."/>
            <person name="Erridge Z."/>
            <person name="Tiffin H."/>
            <person name="Waite C."/>
            <person name="Davies K."/>
            <person name="Grierson E."/>
            <person name="Laing W."/>
            <person name="Kirk R."/>
            <person name="Chen X."/>
            <person name="Wood M."/>
            <person name="Montefiori M."/>
            <person name="Brummell D."/>
            <person name="Schwinn K."/>
            <person name="Catanach A."/>
            <person name="Fullerton C."/>
            <person name="Li D."/>
            <person name="Meiyalaghan S."/>
            <person name="Nieuwenhuizen N."/>
            <person name="Read N."/>
            <person name="Prakash R."/>
            <person name="Hunter D."/>
            <person name="Zhang H."/>
            <person name="Mckenzie M."/>
            <person name="Knabel M."/>
            <person name="Harris A."/>
            <person name="Allan A."/>
            <person name="Chen A."/>
            <person name="Janssen B."/>
            <person name="Plunkett B."/>
            <person name="Dwamena C."/>
            <person name="Voogd C."/>
            <person name="Leif D."/>
            <person name="Lafferty D."/>
            <person name="Souleyre E."/>
            <person name="Varkonyi-Gasic E."/>
            <person name="Gambi F."/>
            <person name="Hanley J."/>
            <person name="Yao J.-L."/>
            <person name="Cheung J."/>
            <person name="David K."/>
            <person name="Warren B."/>
            <person name="Marsh K."/>
            <person name="Snowden K."/>
            <person name="Lin-Wang K."/>
            <person name="Brian L."/>
            <person name="Martinez-Sanchez M."/>
            <person name="Wang M."/>
            <person name="Ileperuma N."/>
            <person name="Macnee N."/>
            <person name="Campin R."/>
            <person name="Mcatee P."/>
            <person name="Drummond R."/>
            <person name="Espley R."/>
            <person name="Ireland H."/>
            <person name="Wu R."/>
            <person name="Atkinson R."/>
            <person name="Karunairetnam S."/>
            <person name="Bulley S."/>
            <person name="Chunkath S."/>
            <person name="Hanley Z."/>
            <person name="Storey R."/>
            <person name="Thrimawithana A."/>
            <person name="Thomson S."/>
            <person name="David C."/>
            <person name="Testolin R."/>
        </authorList>
    </citation>
    <scope>NUCLEOTIDE SEQUENCE [LARGE SCALE GENOMIC DNA]</scope>
    <source>
        <strain evidence="4">cv. Red5</strain>
        <tissue evidence="3">Young leaf</tissue>
    </source>
</reference>
<evidence type="ECO:0000256" key="1">
    <source>
        <dbReference type="SAM" id="Coils"/>
    </source>
</evidence>
<dbReference type="EMBL" id="NKQK01000008">
    <property type="protein sequence ID" value="PSS24297.1"/>
    <property type="molecule type" value="Genomic_DNA"/>
</dbReference>
<dbReference type="Gramene" id="PSS24297">
    <property type="protein sequence ID" value="PSS24297"/>
    <property type="gene ID" value="CEY00_Acc09126"/>
</dbReference>
<dbReference type="AlphaFoldDB" id="A0A2R6R9R7"/>
<protein>
    <submittedName>
        <fullName evidence="3">Packaging protein</fullName>
    </submittedName>
</protein>
<evidence type="ECO:0000256" key="2">
    <source>
        <dbReference type="SAM" id="MobiDB-lite"/>
    </source>
</evidence>
<reference evidence="4" key="2">
    <citation type="journal article" date="2018" name="BMC Genomics">
        <title>A manually annotated Actinidia chinensis var. chinensis (kiwifruit) genome highlights the challenges associated with draft genomes and gene prediction in plants.</title>
        <authorList>
            <person name="Pilkington S.M."/>
            <person name="Crowhurst R."/>
            <person name="Hilario E."/>
            <person name="Nardozza S."/>
            <person name="Fraser L."/>
            <person name="Peng Y."/>
            <person name="Gunaseelan K."/>
            <person name="Simpson R."/>
            <person name="Tahir J."/>
            <person name="Deroles S.C."/>
            <person name="Templeton K."/>
            <person name="Luo Z."/>
            <person name="Davy M."/>
            <person name="Cheng C."/>
            <person name="McNeilage M."/>
            <person name="Scaglione D."/>
            <person name="Liu Y."/>
            <person name="Zhang Q."/>
            <person name="Datson P."/>
            <person name="De Silva N."/>
            <person name="Gardiner S.E."/>
            <person name="Bassett H."/>
            <person name="Chagne D."/>
            <person name="McCallum J."/>
            <person name="Dzierzon H."/>
            <person name="Deng C."/>
            <person name="Wang Y.Y."/>
            <person name="Barron L."/>
            <person name="Manako K."/>
            <person name="Bowen J."/>
            <person name="Foster T.M."/>
            <person name="Erridge Z.A."/>
            <person name="Tiffin H."/>
            <person name="Waite C.N."/>
            <person name="Davies K.M."/>
            <person name="Grierson E.P."/>
            <person name="Laing W.A."/>
            <person name="Kirk R."/>
            <person name="Chen X."/>
            <person name="Wood M."/>
            <person name="Montefiori M."/>
            <person name="Brummell D.A."/>
            <person name="Schwinn K.E."/>
            <person name="Catanach A."/>
            <person name="Fullerton C."/>
            <person name="Li D."/>
            <person name="Meiyalaghan S."/>
            <person name="Nieuwenhuizen N."/>
            <person name="Read N."/>
            <person name="Prakash R."/>
            <person name="Hunter D."/>
            <person name="Zhang H."/>
            <person name="McKenzie M."/>
            <person name="Knabel M."/>
            <person name="Harris A."/>
            <person name="Allan A.C."/>
            <person name="Gleave A."/>
            <person name="Chen A."/>
            <person name="Janssen B.J."/>
            <person name="Plunkett B."/>
            <person name="Ampomah-Dwamena C."/>
            <person name="Voogd C."/>
            <person name="Leif D."/>
            <person name="Lafferty D."/>
            <person name="Souleyre E.J.F."/>
            <person name="Varkonyi-Gasic E."/>
            <person name="Gambi F."/>
            <person name="Hanley J."/>
            <person name="Yao J.L."/>
            <person name="Cheung J."/>
            <person name="David K.M."/>
            <person name="Warren B."/>
            <person name="Marsh K."/>
            <person name="Snowden K.C."/>
            <person name="Lin-Wang K."/>
            <person name="Brian L."/>
            <person name="Martinez-Sanchez M."/>
            <person name="Wang M."/>
            <person name="Ileperuma N."/>
            <person name="Macnee N."/>
            <person name="Campin R."/>
            <person name="McAtee P."/>
            <person name="Drummond R.S.M."/>
            <person name="Espley R.V."/>
            <person name="Ireland H.S."/>
            <person name="Wu R."/>
            <person name="Atkinson R.G."/>
            <person name="Karunairetnam S."/>
            <person name="Bulley S."/>
            <person name="Chunkath S."/>
            <person name="Hanley Z."/>
            <person name="Storey R."/>
            <person name="Thrimawithana A.H."/>
            <person name="Thomson S."/>
            <person name="David C."/>
            <person name="Testolin R."/>
            <person name="Huang H."/>
            <person name="Hellens R.P."/>
            <person name="Schaffer R.J."/>
        </authorList>
    </citation>
    <scope>NUCLEOTIDE SEQUENCE [LARGE SCALE GENOMIC DNA]</scope>
    <source>
        <strain evidence="4">cv. Red5</strain>
    </source>
</reference>
<keyword evidence="1" id="KW-0175">Coiled coil</keyword>
<dbReference type="Proteomes" id="UP000241394">
    <property type="component" value="Chromosome LG8"/>
</dbReference>
<evidence type="ECO:0000313" key="4">
    <source>
        <dbReference type="Proteomes" id="UP000241394"/>
    </source>
</evidence>
<feature type="coiled-coil region" evidence="1">
    <location>
        <begin position="16"/>
        <end position="43"/>
    </location>
</feature>
<dbReference type="PANTHER" id="PTHR36045:SF2">
    <property type="entry name" value="OS04G0558500 PROTEIN"/>
    <property type="match status" value="1"/>
</dbReference>